<dbReference type="GO" id="GO:0005829">
    <property type="term" value="C:cytosol"/>
    <property type="evidence" value="ECO:0007669"/>
    <property type="project" value="TreeGrafter"/>
</dbReference>
<dbReference type="CDD" id="cd00438">
    <property type="entry name" value="cupin_RmlC"/>
    <property type="match status" value="1"/>
</dbReference>
<dbReference type="GO" id="GO:0008830">
    <property type="term" value="F:dTDP-4-dehydrorhamnose 3,5-epimerase activity"/>
    <property type="evidence" value="ECO:0007669"/>
    <property type="project" value="UniProtKB-EC"/>
</dbReference>
<dbReference type="InterPro" id="IPR000888">
    <property type="entry name" value="RmlC-like"/>
</dbReference>
<dbReference type="NCBIfam" id="TIGR01221">
    <property type="entry name" value="rmlC"/>
    <property type="match status" value="1"/>
</dbReference>
<dbReference type="AlphaFoldDB" id="A0A160TSL7"/>
<dbReference type="PANTHER" id="PTHR21047">
    <property type="entry name" value="DTDP-6-DEOXY-D-GLUCOSE-3,5 EPIMERASE"/>
    <property type="match status" value="1"/>
</dbReference>
<reference evidence="1" key="1">
    <citation type="submission" date="2015-10" db="EMBL/GenBank/DDBJ databases">
        <authorList>
            <person name="Gilbert D.G."/>
        </authorList>
    </citation>
    <scope>NUCLEOTIDE SEQUENCE</scope>
</reference>
<proteinExistence type="predicted"/>
<gene>
    <name evidence="1" type="ORF">MGWOODY_XGa1140</name>
</gene>
<name>A0A160TSL7_9ZZZZ</name>
<dbReference type="Pfam" id="PF00908">
    <property type="entry name" value="dTDP_sugar_isom"/>
    <property type="match status" value="1"/>
</dbReference>
<keyword evidence="1" id="KW-0413">Isomerase</keyword>
<evidence type="ECO:0000313" key="1">
    <source>
        <dbReference type="EMBL" id="CUS52190.1"/>
    </source>
</evidence>
<dbReference type="Gene3D" id="2.60.120.10">
    <property type="entry name" value="Jelly Rolls"/>
    <property type="match status" value="1"/>
</dbReference>
<dbReference type="EC" id="5.1.3.13" evidence="1"/>
<dbReference type="PANTHER" id="PTHR21047:SF2">
    <property type="entry name" value="THYMIDINE DIPHOSPHO-4-KETO-RHAMNOSE 3,5-EPIMERASE"/>
    <property type="match status" value="1"/>
</dbReference>
<dbReference type="SUPFAM" id="SSF51182">
    <property type="entry name" value="RmlC-like cupins"/>
    <property type="match status" value="1"/>
</dbReference>
<sequence>MIVVTPTPLDGVVVVEPTVFGDDRGFFMESFNSHDFAEAGLPRVFAQDNQSRSTRGVLRGLHYQYPNWQGKLARVIVGEIFDVAVDICRCSPTFGMWFGIVLSAKNKKQLYIPPGYAHGFCVLSDVAEMIYKCTTPYCAEDDAGIRWDDPEIRIDWPVSAPILSEKDARAPRFSEIGDLAV</sequence>
<dbReference type="InterPro" id="IPR014710">
    <property type="entry name" value="RmlC-like_jellyroll"/>
</dbReference>
<dbReference type="GO" id="GO:0000271">
    <property type="term" value="P:polysaccharide biosynthetic process"/>
    <property type="evidence" value="ECO:0007669"/>
    <property type="project" value="TreeGrafter"/>
</dbReference>
<dbReference type="InterPro" id="IPR011051">
    <property type="entry name" value="RmlC_Cupin_sf"/>
</dbReference>
<protein>
    <submittedName>
        <fullName evidence="1">dTDP-4-dehydrorhamnose 3,5-epimerase</fullName>
        <ecNumber evidence="1">5.1.3.13</ecNumber>
    </submittedName>
</protein>
<dbReference type="EMBL" id="CZRL01000077">
    <property type="protein sequence ID" value="CUS52190.1"/>
    <property type="molecule type" value="Genomic_DNA"/>
</dbReference>
<dbReference type="GO" id="GO:0019305">
    <property type="term" value="P:dTDP-rhamnose biosynthetic process"/>
    <property type="evidence" value="ECO:0007669"/>
    <property type="project" value="TreeGrafter"/>
</dbReference>
<organism evidence="1">
    <name type="scientific">hydrothermal vent metagenome</name>
    <dbReference type="NCBI Taxonomy" id="652676"/>
    <lineage>
        <taxon>unclassified sequences</taxon>
        <taxon>metagenomes</taxon>
        <taxon>ecological metagenomes</taxon>
    </lineage>
</organism>
<accession>A0A160TSL7</accession>